<dbReference type="Gene3D" id="1.10.1760.20">
    <property type="match status" value="1"/>
</dbReference>
<dbReference type="GO" id="GO:0032217">
    <property type="term" value="F:riboflavin transmembrane transporter activity"/>
    <property type="evidence" value="ECO:0007669"/>
    <property type="project" value="UniProtKB-UniRule"/>
</dbReference>
<reference evidence="10 11" key="1">
    <citation type="submission" date="2021-10" db="EMBL/GenBank/DDBJ databases">
        <authorList>
            <person name="Grouzdev D.S."/>
            <person name="Pantiukh K.S."/>
            <person name="Krutkina M.S."/>
        </authorList>
    </citation>
    <scope>NUCLEOTIDE SEQUENCE [LARGE SCALE GENOMIC DNA]</scope>
    <source>
        <strain evidence="10 11">Z-7514</strain>
    </source>
</reference>
<keyword evidence="11" id="KW-1185">Reference proteome</keyword>
<dbReference type="AlphaFoldDB" id="A0AAW4WUZ9"/>
<comment type="function">
    <text evidence="8">Probably a riboflavin-binding protein that interacts with the energy-coupling factor (ECF) ABC-transporter complex.</text>
</comment>
<accession>A0AAW4WUZ9</accession>
<feature type="transmembrane region" description="Helical" evidence="9">
    <location>
        <begin position="145"/>
        <end position="164"/>
    </location>
</feature>
<evidence type="ECO:0000256" key="8">
    <source>
        <dbReference type="PIRNR" id="PIRNR037778"/>
    </source>
</evidence>
<protein>
    <recommendedName>
        <fullName evidence="8">Riboflavin transporter</fullName>
    </recommendedName>
</protein>
<gene>
    <name evidence="10" type="ORF">LJ207_05745</name>
</gene>
<organism evidence="10 11">
    <name type="scientific">Halanaerobium polyolivorans</name>
    <dbReference type="NCBI Taxonomy" id="2886943"/>
    <lineage>
        <taxon>Bacteria</taxon>
        <taxon>Bacillati</taxon>
        <taxon>Bacillota</taxon>
        <taxon>Clostridia</taxon>
        <taxon>Halanaerobiales</taxon>
        <taxon>Halanaerobiaceae</taxon>
        <taxon>Halanaerobium</taxon>
    </lineage>
</organism>
<evidence type="ECO:0000256" key="7">
    <source>
        <dbReference type="ARBA" id="ARBA00023136"/>
    </source>
</evidence>
<dbReference type="RefSeq" id="WP_229345017.1">
    <property type="nucleotide sequence ID" value="NZ_JAJFAT010000006.1"/>
</dbReference>
<comment type="similarity">
    <text evidence="2 8">Belongs to the prokaryotic riboflavin transporter (P-RFT) (TC 2.A.87) family.</text>
</comment>
<evidence type="ECO:0000256" key="1">
    <source>
        <dbReference type="ARBA" id="ARBA00004651"/>
    </source>
</evidence>
<feature type="transmembrane region" description="Helical" evidence="9">
    <location>
        <begin position="106"/>
        <end position="125"/>
    </location>
</feature>
<feature type="transmembrane region" description="Helical" evidence="9">
    <location>
        <begin position="41"/>
        <end position="68"/>
    </location>
</feature>
<comment type="caution">
    <text evidence="10">The sequence shown here is derived from an EMBL/GenBank/DDBJ whole genome shotgun (WGS) entry which is preliminary data.</text>
</comment>
<evidence type="ECO:0000256" key="6">
    <source>
        <dbReference type="ARBA" id="ARBA00022989"/>
    </source>
</evidence>
<evidence type="ECO:0000313" key="11">
    <source>
        <dbReference type="Proteomes" id="UP001199296"/>
    </source>
</evidence>
<proteinExistence type="inferred from homology"/>
<dbReference type="PIRSF" id="PIRSF037778">
    <property type="entry name" value="UCP037778_transp_RibU"/>
    <property type="match status" value="1"/>
</dbReference>
<keyword evidence="7 8" id="KW-0472">Membrane</keyword>
<dbReference type="InterPro" id="IPR025720">
    <property type="entry name" value="RibU"/>
</dbReference>
<evidence type="ECO:0000256" key="4">
    <source>
        <dbReference type="ARBA" id="ARBA00022475"/>
    </source>
</evidence>
<name>A0AAW4WUZ9_9FIRM</name>
<keyword evidence="5 9" id="KW-0812">Transmembrane</keyword>
<keyword evidence="4 8" id="KW-1003">Cell membrane</keyword>
<sequence length="184" mass="20175">MEVKKITNIAVLSAFSLVLMLLVRFPLFLPFLIYEPGDVPILIIAFLYGPGPALASTFILAILMAVFTGLGGPFGAFMHFLSTGTFAAIAGYFYQKHHSRSGAIKGLILGSTAMVIVMAFANLFLNPIFYGIPREQVRQMMLPGIIPFNLTKAFLNSAITVLVYKKLANFLRKKGLIKAVEKIN</sequence>
<dbReference type="GO" id="GO:0005886">
    <property type="term" value="C:plasma membrane"/>
    <property type="evidence" value="ECO:0007669"/>
    <property type="project" value="UniProtKB-SubCell"/>
</dbReference>
<keyword evidence="6 9" id="KW-1133">Transmembrane helix</keyword>
<evidence type="ECO:0000313" key="10">
    <source>
        <dbReference type="EMBL" id="MCC3144831.1"/>
    </source>
</evidence>
<dbReference type="Pfam" id="PF12822">
    <property type="entry name" value="ECF_trnsprt"/>
    <property type="match status" value="1"/>
</dbReference>
<dbReference type="PANTHER" id="PTHR38438:SF1">
    <property type="entry name" value="RIBOFLAVIN TRANSPORTER RIBU"/>
    <property type="match status" value="1"/>
</dbReference>
<dbReference type="InterPro" id="IPR024529">
    <property type="entry name" value="ECF_trnsprt_substrate-spec"/>
</dbReference>
<feature type="transmembrane region" description="Helical" evidence="9">
    <location>
        <begin position="6"/>
        <end position="29"/>
    </location>
</feature>
<evidence type="ECO:0000256" key="2">
    <source>
        <dbReference type="ARBA" id="ARBA00005540"/>
    </source>
</evidence>
<dbReference type="PANTHER" id="PTHR38438">
    <property type="entry name" value="RIBOFLAVIN TRANSPORTER RIBU"/>
    <property type="match status" value="1"/>
</dbReference>
<feature type="transmembrane region" description="Helical" evidence="9">
    <location>
        <begin position="74"/>
        <end position="94"/>
    </location>
</feature>
<dbReference type="Proteomes" id="UP001199296">
    <property type="component" value="Unassembled WGS sequence"/>
</dbReference>
<dbReference type="EMBL" id="JAJFAT010000006">
    <property type="protein sequence ID" value="MCC3144831.1"/>
    <property type="molecule type" value="Genomic_DNA"/>
</dbReference>
<evidence type="ECO:0000256" key="9">
    <source>
        <dbReference type="SAM" id="Phobius"/>
    </source>
</evidence>
<evidence type="ECO:0000256" key="5">
    <source>
        <dbReference type="ARBA" id="ARBA00022692"/>
    </source>
</evidence>
<evidence type="ECO:0000256" key="3">
    <source>
        <dbReference type="ARBA" id="ARBA00022448"/>
    </source>
</evidence>
<keyword evidence="3 8" id="KW-0813">Transport</keyword>
<comment type="subcellular location">
    <subcellularLocation>
        <location evidence="1">Cell membrane</location>
        <topology evidence="1">Multi-pass membrane protein</topology>
    </subcellularLocation>
</comment>